<name>A0ACC0USD3_9HYPO</name>
<proteinExistence type="predicted"/>
<evidence type="ECO:0000313" key="1">
    <source>
        <dbReference type="EMBL" id="KAI9897035.1"/>
    </source>
</evidence>
<comment type="caution">
    <text evidence="1">The sequence shown here is derived from an EMBL/GenBank/DDBJ whole genome shotgun (WGS) entry which is preliminary data.</text>
</comment>
<gene>
    <name evidence="1" type="ORF">N3K66_008057</name>
</gene>
<protein>
    <submittedName>
        <fullName evidence="1">Uncharacterized protein</fullName>
    </submittedName>
</protein>
<keyword evidence="2" id="KW-1185">Reference proteome</keyword>
<reference evidence="1" key="1">
    <citation type="submission" date="2022-10" db="EMBL/GenBank/DDBJ databases">
        <title>Complete Genome of Trichothecium roseum strain YXFP-22015, a Plant Pathogen Isolated from Citrus.</title>
        <authorList>
            <person name="Wang Y."/>
            <person name="Zhu L."/>
        </authorList>
    </citation>
    <scope>NUCLEOTIDE SEQUENCE</scope>
    <source>
        <strain evidence="1">YXFP-22015</strain>
    </source>
</reference>
<dbReference type="EMBL" id="CM047947">
    <property type="protein sequence ID" value="KAI9897035.1"/>
    <property type="molecule type" value="Genomic_DNA"/>
</dbReference>
<accession>A0ACC0USD3</accession>
<organism evidence="1 2">
    <name type="scientific">Trichothecium roseum</name>
    <dbReference type="NCBI Taxonomy" id="47278"/>
    <lineage>
        <taxon>Eukaryota</taxon>
        <taxon>Fungi</taxon>
        <taxon>Dikarya</taxon>
        <taxon>Ascomycota</taxon>
        <taxon>Pezizomycotina</taxon>
        <taxon>Sordariomycetes</taxon>
        <taxon>Hypocreomycetidae</taxon>
        <taxon>Hypocreales</taxon>
        <taxon>Hypocreales incertae sedis</taxon>
        <taxon>Trichothecium</taxon>
    </lineage>
</organism>
<dbReference type="Proteomes" id="UP001163324">
    <property type="component" value="Chromosome 8"/>
</dbReference>
<evidence type="ECO:0000313" key="2">
    <source>
        <dbReference type="Proteomes" id="UP001163324"/>
    </source>
</evidence>
<sequence length="179" mass="19518">MPTYLCHGFRWKRDSIRFLILMNDIDDATPDWVVTPKGGAAILAQLHRSFDFIPDVEGDPQPPEGEADADEGDGEGGSGGGGGDALARCWWSAVKLLEEWDLSEEKACSRPYAYLADYAVRLGDEAAAGKKGTEVAEIEEAKRAYAGGGEWFGKLRDGLQAGEEIGWYTVVCEDEERAL</sequence>